<comment type="subcellular location">
    <subcellularLocation>
        <location evidence="7">Cell membrane</location>
        <topology evidence="7">Multi-pass membrane protein</topology>
    </subcellularLocation>
    <subcellularLocation>
        <location evidence="1">Membrane</location>
        <topology evidence="1">Multi-pass membrane protein</topology>
    </subcellularLocation>
</comment>
<keyword evidence="4 7" id="KW-1133">Transmembrane helix</keyword>
<feature type="transmembrane region" description="Helical" evidence="7">
    <location>
        <begin position="360"/>
        <end position="380"/>
    </location>
</feature>
<evidence type="ECO:0000256" key="6">
    <source>
        <dbReference type="ARBA" id="ARBA00023180"/>
    </source>
</evidence>
<dbReference type="STRING" id="147828.A0A4S2MJ02"/>
<dbReference type="Pfam" id="PF04515">
    <property type="entry name" value="Choline_transpo"/>
    <property type="match status" value="1"/>
</dbReference>
<name>A0A4S2MJ02_OPIFE</name>
<feature type="transmembrane region" description="Helical" evidence="7">
    <location>
        <begin position="261"/>
        <end position="284"/>
    </location>
</feature>
<gene>
    <name evidence="8" type="ORF">CRM22_000927</name>
</gene>
<comment type="caution">
    <text evidence="8">The sequence shown here is derived from an EMBL/GenBank/DDBJ whole genome shotgun (WGS) entry which is preliminary data.</text>
</comment>
<dbReference type="PANTHER" id="PTHR12385:SF14">
    <property type="entry name" value="CHOLINE TRANSPORTER-LIKE 2"/>
    <property type="match status" value="1"/>
</dbReference>
<dbReference type="AlphaFoldDB" id="A0A4S2MJ02"/>
<comment type="function">
    <text evidence="7">Choline transporter.</text>
</comment>
<feature type="transmembrane region" description="Helical" evidence="7">
    <location>
        <begin position="182"/>
        <end position="203"/>
    </location>
</feature>
<evidence type="ECO:0000256" key="2">
    <source>
        <dbReference type="ARBA" id="ARBA00007168"/>
    </source>
</evidence>
<organism evidence="8 9">
    <name type="scientific">Opisthorchis felineus</name>
    <dbReference type="NCBI Taxonomy" id="147828"/>
    <lineage>
        <taxon>Eukaryota</taxon>
        <taxon>Metazoa</taxon>
        <taxon>Spiralia</taxon>
        <taxon>Lophotrochozoa</taxon>
        <taxon>Platyhelminthes</taxon>
        <taxon>Trematoda</taxon>
        <taxon>Digenea</taxon>
        <taxon>Opisthorchiida</taxon>
        <taxon>Opisthorchiata</taxon>
        <taxon>Opisthorchiidae</taxon>
        <taxon>Opisthorchis</taxon>
    </lineage>
</organism>
<dbReference type="GO" id="GO:0005886">
    <property type="term" value="C:plasma membrane"/>
    <property type="evidence" value="ECO:0007669"/>
    <property type="project" value="UniProtKB-SubCell"/>
</dbReference>
<feature type="transmembrane region" description="Helical" evidence="7">
    <location>
        <begin position="6"/>
        <end position="26"/>
    </location>
</feature>
<feature type="transmembrane region" description="Helical" evidence="7">
    <location>
        <begin position="557"/>
        <end position="576"/>
    </location>
</feature>
<dbReference type="OrthoDB" id="420519at2759"/>
<dbReference type="GO" id="GO:0022857">
    <property type="term" value="F:transmembrane transporter activity"/>
    <property type="evidence" value="ECO:0007669"/>
    <property type="project" value="UniProtKB-UniRule"/>
</dbReference>
<feature type="transmembrane region" description="Helical" evidence="7">
    <location>
        <begin position="530"/>
        <end position="551"/>
    </location>
</feature>
<accession>A0A4S2MJ02</accession>
<evidence type="ECO:0000256" key="5">
    <source>
        <dbReference type="ARBA" id="ARBA00023136"/>
    </source>
</evidence>
<keyword evidence="6" id="KW-0325">Glycoprotein</keyword>
<evidence type="ECO:0000313" key="9">
    <source>
        <dbReference type="Proteomes" id="UP000308267"/>
    </source>
</evidence>
<reference evidence="8 9" key="1">
    <citation type="journal article" date="2019" name="BMC Genomics">
        <title>New insights from Opisthorchis felineus genome: update on genomics of the epidemiologically important liver flukes.</title>
        <authorList>
            <person name="Ershov N.I."/>
            <person name="Mordvinov V.A."/>
            <person name="Prokhortchouk E.B."/>
            <person name="Pakharukova M.Y."/>
            <person name="Gunbin K.V."/>
            <person name="Ustyantsev K."/>
            <person name="Genaev M.A."/>
            <person name="Blinov A.G."/>
            <person name="Mazur A."/>
            <person name="Boulygina E."/>
            <person name="Tsygankova S."/>
            <person name="Khrameeva E."/>
            <person name="Chekanov N."/>
            <person name="Fan G."/>
            <person name="Xiao A."/>
            <person name="Zhang H."/>
            <person name="Xu X."/>
            <person name="Yang H."/>
            <person name="Solovyev V."/>
            <person name="Lee S.M."/>
            <person name="Liu X."/>
            <person name="Afonnikov D.A."/>
            <person name="Skryabin K.G."/>
        </authorList>
    </citation>
    <scope>NUCLEOTIDE SEQUENCE [LARGE SCALE GENOMIC DNA]</scope>
    <source>
        <strain evidence="8">AK-0245</strain>
        <tissue evidence="8">Whole organism</tissue>
    </source>
</reference>
<sequence length="667" mass="76031">MCTDFPFAVTVVSIFVIALSSAVYMLSTAEFSILFENYDCYGNICGMKYNVVPALEPVDMVSKRFLMHTNFMNPMYSVPICVHNCTPEKIQSMDTVEQMYLHNNIALCDCRVPASLRGSRPRFGSTPLCVEPPLEPTEPIDGVCVPKRFKVYYHKDQHTGLLRSHDSVLLTLNEDIELRWPWLHLMLCPTLTFGISSIVMVLVLCTPTYSIPILFVLAHFGLIGAFSLLVARAIVHHNLNVRLGWWPGQLFHSLERFGQSLFVLLISTCCIAWFLLLLITIKLWNPKSKWRTVNLSTTQRLMGLVSKVLRDLPGLWLFVPLVQILFLATFLFLVAGNLLLTFTIAEPVKLETTNCISFRLFFWVQYGLIPAFVLYVIWMLRLLFAVFQTIPTVFVSAWYHSPAVSAPCPLRSILGGICQRICQQALGSLSLASLLSILMWFPLQVLAILKVLLVSWPADDLEVLENRKERCTWNMWWRIEHRLRQLESGVFTLIIEEQHSFSKSWTLLNRGFCDHLFSTGLVELVRWPQLLFSLAKLGSALLGTCFGLLYFPVKPPMILGFSAIFLGMFILSYSVASISLSNMQHVLSTILIAFAIEEDEIFARKILNEEVLVGFRHEIIKNLFSSESAPHKSDTMNCTENFVAPTKEHNSFQRTRKANRQQRIIQV</sequence>
<evidence type="ECO:0000256" key="7">
    <source>
        <dbReference type="RuleBase" id="RU368066"/>
    </source>
</evidence>
<feature type="transmembrane region" description="Helical" evidence="7">
    <location>
        <begin position="209"/>
        <end position="235"/>
    </location>
</feature>
<feature type="transmembrane region" description="Helical" evidence="7">
    <location>
        <begin position="315"/>
        <end position="340"/>
    </location>
</feature>
<proteinExistence type="inferred from homology"/>
<evidence type="ECO:0000256" key="1">
    <source>
        <dbReference type="ARBA" id="ARBA00004141"/>
    </source>
</evidence>
<evidence type="ECO:0000256" key="4">
    <source>
        <dbReference type="ARBA" id="ARBA00022989"/>
    </source>
</evidence>
<protein>
    <recommendedName>
        <fullName evidence="7">Choline transporter-like protein</fullName>
    </recommendedName>
</protein>
<dbReference type="EMBL" id="SJOL01001804">
    <property type="protein sequence ID" value="TGZ74448.1"/>
    <property type="molecule type" value="Genomic_DNA"/>
</dbReference>
<comment type="similarity">
    <text evidence="2 7">Belongs to the CTL (choline transporter-like) family.</text>
</comment>
<keyword evidence="5 7" id="KW-0472">Membrane</keyword>
<keyword evidence="3 7" id="KW-0812">Transmembrane</keyword>
<dbReference type="PANTHER" id="PTHR12385">
    <property type="entry name" value="CHOLINE TRANSPORTER-LIKE (SLC FAMILY 44)"/>
    <property type="match status" value="1"/>
</dbReference>
<dbReference type="InterPro" id="IPR007603">
    <property type="entry name" value="Choline_transptr-like"/>
</dbReference>
<feature type="transmembrane region" description="Helical" evidence="7">
    <location>
        <begin position="437"/>
        <end position="458"/>
    </location>
</feature>
<keyword evidence="9" id="KW-1185">Reference proteome</keyword>
<evidence type="ECO:0000313" key="8">
    <source>
        <dbReference type="EMBL" id="TGZ74448.1"/>
    </source>
</evidence>
<dbReference type="Proteomes" id="UP000308267">
    <property type="component" value="Unassembled WGS sequence"/>
</dbReference>
<evidence type="ECO:0000256" key="3">
    <source>
        <dbReference type="ARBA" id="ARBA00022692"/>
    </source>
</evidence>